<protein>
    <recommendedName>
        <fullName evidence="1">UspA domain-containing protein</fullName>
    </recommendedName>
</protein>
<dbReference type="SUPFAM" id="SSF52402">
    <property type="entry name" value="Adenine nucleotide alpha hydrolases-like"/>
    <property type="match status" value="1"/>
</dbReference>
<name>A0ABN8LCC7_9CNID</name>
<gene>
    <name evidence="2" type="ORF">PEVE_00004766</name>
</gene>
<reference evidence="2 3" key="1">
    <citation type="submission" date="2022-05" db="EMBL/GenBank/DDBJ databases">
        <authorList>
            <consortium name="Genoscope - CEA"/>
            <person name="William W."/>
        </authorList>
    </citation>
    <scope>NUCLEOTIDE SEQUENCE [LARGE SCALE GENOMIC DNA]</scope>
</reference>
<evidence type="ECO:0000313" key="3">
    <source>
        <dbReference type="Proteomes" id="UP001159427"/>
    </source>
</evidence>
<dbReference type="EMBL" id="CALNXI010000013">
    <property type="protein sequence ID" value="CAH3014711.1"/>
    <property type="molecule type" value="Genomic_DNA"/>
</dbReference>
<dbReference type="Proteomes" id="UP001159427">
    <property type="component" value="Unassembled WGS sequence"/>
</dbReference>
<feature type="domain" description="UspA" evidence="1">
    <location>
        <begin position="10"/>
        <end position="152"/>
    </location>
</feature>
<dbReference type="PRINTS" id="PR01438">
    <property type="entry name" value="UNVRSLSTRESS"/>
</dbReference>
<comment type="caution">
    <text evidence="2">The sequence shown here is derived from an EMBL/GenBank/DDBJ whole genome shotgun (WGS) entry which is preliminary data.</text>
</comment>
<dbReference type="Gene3D" id="3.40.50.620">
    <property type="entry name" value="HUPs"/>
    <property type="match status" value="1"/>
</dbReference>
<sequence>MAEVSQNPSRTVLVAVDNSEYSLEAFEWFLANIYMKGMDEIILLHVAEQPHVPFLADALGIEEWKQEVKKVEEHVRAVEKKFIDRCKELELAHVTFKLEQGKPGEKICEVALKDKVKFIVLGSRGMGAIRRTVLGSVSTYVIHHTKIPVIFCPKDHN</sequence>
<evidence type="ECO:0000259" key="1">
    <source>
        <dbReference type="Pfam" id="PF00582"/>
    </source>
</evidence>
<dbReference type="InterPro" id="IPR014729">
    <property type="entry name" value="Rossmann-like_a/b/a_fold"/>
</dbReference>
<dbReference type="PANTHER" id="PTHR46989">
    <property type="entry name" value="USP DOMAIN-CONTAINING PROTEIN"/>
    <property type="match status" value="1"/>
</dbReference>
<proteinExistence type="predicted"/>
<organism evidence="2 3">
    <name type="scientific">Porites evermanni</name>
    <dbReference type="NCBI Taxonomy" id="104178"/>
    <lineage>
        <taxon>Eukaryota</taxon>
        <taxon>Metazoa</taxon>
        <taxon>Cnidaria</taxon>
        <taxon>Anthozoa</taxon>
        <taxon>Hexacorallia</taxon>
        <taxon>Scleractinia</taxon>
        <taxon>Fungiina</taxon>
        <taxon>Poritidae</taxon>
        <taxon>Porites</taxon>
    </lineage>
</organism>
<dbReference type="InterPro" id="IPR006015">
    <property type="entry name" value="Universal_stress_UspA"/>
</dbReference>
<evidence type="ECO:0000313" key="2">
    <source>
        <dbReference type="EMBL" id="CAH3014711.1"/>
    </source>
</evidence>
<keyword evidence="3" id="KW-1185">Reference proteome</keyword>
<dbReference type="CDD" id="cd23659">
    <property type="entry name" value="USP_At3g01520-like"/>
    <property type="match status" value="1"/>
</dbReference>
<dbReference type="InterPro" id="IPR006016">
    <property type="entry name" value="UspA"/>
</dbReference>
<dbReference type="PANTHER" id="PTHR46989:SF3">
    <property type="entry name" value="USPA DOMAIN-CONTAINING PROTEIN"/>
    <property type="match status" value="1"/>
</dbReference>
<dbReference type="Pfam" id="PF00582">
    <property type="entry name" value="Usp"/>
    <property type="match status" value="1"/>
</dbReference>
<accession>A0ABN8LCC7</accession>